<gene>
    <name evidence="3" type="primary">grpE</name>
    <name evidence="3" type="ORF">Pla52n_44960</name>
</gene>
<dbReference type="InterPro" id="IPR009012">
    <property type="entry name" value="GrpE_head"/>
</dbReference>
<dbReference type="Pfam" id="PF01025">
    <property type="entry name" value="GrpE"/>
    <property type="match status" value="1"/>
</dbReference>
<dbReference type="InterPro" id="IPR000740">
    <property type="entry name" value="GrpE"/>
</dbReference>
<dbReference type="GO" id="GO:0042803">
    <property type="term" value="F:protein homodimerization activity"/>
    <property type="evidence" value="ECO:0007669"/>
    <property type="project" value="InterPro"/>
</dbReference>
<dbReference type="GO" id="GO:0000774">
    <property type="term" value="F:adenyl-nucleotide exchange factor activity"/>
    <property type="evidence" value="ECO:0007669"/>
    <property type="project" value="InterPro"/>
</dbReference>
<dbReference type="SUPFAM" id="SSF51064">
    <property type="entry name" value="Head domain of nucleotide exchange factor GrpE"/>
    <property type="match status" value="1"/>
</dbReference>
<dbReference type="GO" id="GO:0006457">
    <property type="term" value="P:protein folding"/>
    <property type="evidence" value="ECO:0007669"/>
    <property type="project" value="InterPro"/>
</dbReference>
<evidence type="ECO:0000256" key="1">
    <source>
        <dbReference type="ARBA" id="ARBA00023186"/>
    </source>
</evidence>
<keyword evidence="1" id="KW-0143">Chaperone</keyword>
<dbReference type="Proteomes" id="UP000320176">
    <property type="component" value="Unassembled WGS sequence"/>
</dbReference>
<dbReference type="EMBL" id="SJPN01000005">
    <property type="protein sequence ID" value="TWU01124.1"/>
    <property type="molecule type" value="Genomic_DNA"/>
</dbReference>
<sequence>MIEDERASETRPDLDQDSEHSPQFGLLDVIESFTAMRHECRGQIKTGRELVEQVQQASSNIQAMQSKLESLIVAHSKDATGKLVAAIADLDHQLTRAIDAAIAEGIAHRQRASEQQRATEEKIALLSPLGRWFAKPLVDRLRSDDEQKSSAERSDSVVEGLNLILSRLRQTMTEYQIERLDTVGTAFDGRTMNSIGTVPSDEVPVGHVAIQVSPCYLWHGNVLRFANVRVSG</sequence>
<comment type="caution">
    <text evidence="3">The sequence shown here is derived from an EMBL/GenBank/DDBJ whole genome shotgun (WGS) entry which is preliminary data.</text>
</comment>
<dbReference type="Gene3D" id="2.30.22.10">
    <property type="entry name" value="Head domain of nucleotide exchange factor GrpE"/>
    <property type="match status" value="1"/>
</dbReference>
<proteinExistence type="predicted"/>
<reference evidence="3 4" key="1">
    <citation type="submission" date="2019-02" db="EMBL/GenBank/DDBJ databases">
        <title>Deep-cultivation of Planctomycetes and their phenomic and genomic characterization uncovers novel biology.</title>
        <authorList>
            <person name="Wiegand S."/>
            <person name="Jogler M."/>
            <person name="Boedeker C."/>
            <person name="Pinto D."/>
            <person name="Vollmers J."/>
            <person name="Rivas-Marin E."/>
            <person name="Kohn T."/>
            <person name="Peeters S.H."/>
            <person name="Heuer A."/>
            <person name="Rast P."/>
            <person name="Oberbeckmann S."/>
            <person name="Bunk B."/>
            <person name="Jeske O."/>
            <person name="Meyerdierks A."/>
            <person name="Storesund J.E."/>
            <person name="Kallscheuer N."/>
            <person name="Luecker S."/>
            <person name="Lage O.M."/>
            <person name="Pohl T."/>
            <person name="Merkel B.J."/>
            <person name="Hornburger P."/>
            <person name="Mueller R.-W."/>
            <person name="Bruemmer F."/>
            <person name="Labrenz M."/>
            <person name="Spormann A.M."/>
            <person name="Op Den Camp H."/>
            <person name="Overmann J."/>
            <person name="Amann R."/>
            <person name="Jetten M.S.M."/>
            <person name="Mascher T."/>
            <person name="Medema M.H."/>
            <person name="Devos D.P."/>
            <person name="Kaster A.-K."/>
            <person name="Ovreas L."/>
            <person name="Rohde M."/>
            <person name="Galperin M.Y."/>
            <person name="Jogler C."/>
        </authorList>
    </citation>
    <scope>NUCLEOTIDE SEQUENCE [LARGE SCALE GENOMIC DNA]</scope>
    <source>
        <strain evidence="3 4">Pla52n</strain>
    </source>
</reference>
<accession>A0A5C6ASG3</accession>
<evidence type="ECO:0000313" key="3">
    <source>
        <dbReference type="EMBL" id="TWU01124.1"/>
    </source>
</evidence>
<organism evidence="3 4">
    <name type="scientific">Stieleria varia</name>
    <dbReference type="NCBI Taxonomy" id="2528005"/>
    <lineage>
        <taxon>Bacteria</taxon>
        <taxon>Pseudomonadati</taxon>
        <taxon>Planctomycetota</taxon>
        <taxon>Planctomycetia</taxon>
        <taxon>Pirellulales</taxon>
        <taxon>Pirellulaceae</taxon>
        <taxon>Stieleria</taxon>
    </lineage>
</organism>
<evidence type="ECO:0000313" key="4">
    <source>
        <dbReference type="Proteomes" id="UP000320176"/>
    </source>
</evidence>
<dbReference type="GO" id="GO:0051087">
    <property type="term" value="F:protein-folding chaperone binding"/>
    <property type="evidence" value="ECO:0007669"/>
    <property type="project" value="InterPro"/>
</dbReference>
<protein>
    <submittedName>
        <fullName evidence="3">Protein GrpE</fullName>
    </submittedName>
</protein>
<feature type="compositionally biased region" description="Basic and acidic residues" evidence="2">
    <location>
        <begin position="1"/>
        <end position="20"/>
    </location>
</feature>
<dbReference type="RefSeq" id="WP_197454819.1">
    <property type="nucleotide sequence ID" value="NZ_CP151726.1"/>
</dbReference>
<feature type="region of interest" description="Disordered" evidence="2">
    <location>
        <begin position="1"/>
        <end position="21"/>
    </location>
</feature>
<evidence type="ECO:0000256" key="2">
    <source>
        <dbReference type="SAM" id="MobiDB-lite"/>
    </source>
</evidence>
<dbReference type="AlphaFoldDB" id="A0A5C6ASG3"/>
<keyword evidence="4" id="KW-1185">Reference proteome</keyword>
<name>A0A5C6ASG3_9BACT</name>